<evidence type="ECO:0000313" key="3">
    <source>
        <dbReference type="Proteomes" id="UP000027222"/>
    </source>
</evidence>
<keyword evidence="3" id="KW-1185">Reference proteome</keyword>
<reference evidence="3" key="1">
    <citation type="journal article" date="2014" name="Proc. Natl. Acad. Sci. U.S.A.">
        <title>Extensive sampling of basidiomycete genomes demonstrates inadequacy of the white-rot/brown-rot paradigm for wood decay fungi.</title>
        <authorList>
            <person name="Riley R."/>
            <person name="Salamov A.A."/>
            <person name="Brown D.W."/>
            <person name="Nagy L.G."/>
            <person name="Floudas D."/>
            <person name="Held B.W."/>
            <person name="Levasseur A."/>
            <person name="Lombard V."/>
            <person name="Morin E."/>
            <person name="Otillar R."/>
            <person name="Lindquist E.A."/>
            <person name="Sun H."/>
            <person name="LaButti K.M."/>
            <person name="Schmutz J."/>
            <person name="Jabbour D."/>
            <person name="Luo H."/>
            <person name="Baker S.E."/>
            <person name="Pisabarro A.G."/>
            <person name="Walton J.D."/>
            <person name="Blanchette R.A."/>
            <person name="Henrissat B."/>
            <person name="Martin F."/>
            <person name="Cullen D."/>
            <person name="Hibbett D.S."/>
            <person name="Grigoriev I.V."/>
        </authorList>
    </citation>
    <scope>NUCLEOTIDE SEQUENCE [LARGE SCALE GENOMIC DNA]</scope>
    <source>
        <strain evidence="3">CBS 339.88</strain>
    </source>
</reference>
<gene>
    <name evidence="2" type="ORF">GALMADRAFT_139210</name>
</gene>
<feature type="region of interest" description="Disordered" evidence="1">
    <location>
        <begin position="90"/>
        <end position="112"/>
    </location>
</feature>
<feature type="compositionally biased region" description="Low complexity" evidence="1">
    <location>
        <begin position="93"/>
        <end position="112"/>
    </location>
</feature>
<dbReference type="HOGENOM" id="CLU_2146039_0_0_1"/>
<dbReference type="AlphaFoldDB" id="A0A067T227"/>
<dbReference type="EMBL" id="KL142377">
    <property type="protein sequence ID" value="KDR77196.1"/>
    <property type="molecule type" value="Genomic_DNA"/>
</dbReference>
<name>A0A067T227_GALM3</name>
<sequence length="112" mass="11253">MSSSTIAASDEPSSKIAPSASKLKPGPGVVAASNATSSAQPPNIVIDVVRPSRSPSLASLSLSPTPQSPMLLLIIVDSLSLPSASEAAVEVKPVSPLSSPSASRPLPEFLPK</sequence>
<evidence type="ECO:0000256" key="1">
    <source>
        <dbReference type="SAM" id="MobiDB-lite"/>
    </source>
</evidence>
<accession>A0A067T227</accession>
<feature type="region of interest" description="Disordered" evidence="1">
    <location>
        <begin position="1"/>
        <end position="36"/>
    </location>
</feature>
<evidence type="ECO:0000313" key="2">
    <source>
        <dbReference type="EMBL" id="KDR77196.1"/>
    </source>
</evidence>
<protein>
    <submittedName>
        <fullName evidence="2">Uncharacterized protein</fullName>
    </submittedName>
</protein>
<proteinExistence type="predicted"/>
<organism evidence="2 3">
    <name type="scientific">Galerina marginata (strain CBS 339.88)</name>
    <dbReference type="NCBI Taxonomy" id="685588"/>
    <lineage>
        <taxon>Eukaryota</taxon>
        <taxon>Fungi</taxon>
        <taxon>Dikarya</taxon>
        <taxon>Basidiomycota</taxon>
        <taxon>Agaricomycotina</taxon>
        <taxon>Agaricomycetes</taxon>
        <taxon>Agaricomycetidae</taxon>
        <taxon>Agaricales</taxon>
        <taxon>Agaricineae</taxon>
        <taxon>Strophariaceae</taxon>
        <taxon>Galerina</taxon>
    </lineage>
</organism>
<dbReference type="Proteomes" id="UP000027222">
    <property type="component" value="Unassembled WGS sequence"/>
</dbReference>